<protein>
    <recommendedName>
        <fullName evidence="11">Cytochrome P450</fullName>
    </recommendedName>
</protein>
<keyword evidence="4" id="KW-0472">Membrane</keyword>
<dbReference type="Proteomes" id="UP000032180">
    <property type="component" value="Chromosome 5"/>
</dbReference>
<evidence type="ECO:0000256" key="4">
    <source>
        <dbReference type="ARBA" id="ARBA00022989"/>
    </source>
</evidence>
<evidence type="ECO:0000256" key="7">
    <source>
        <dbReference type="RuleBase" id="RU000461"/>
    </source>
</evidence>
<evidence type="ECO:0000256" key="5">
    <source>
        <dbReference type="ARBA" id="ARBA00023004"/>
    </source>
</evidence>
<reference evidence="9" key="3">
    <citation type="submission" date="2015-04" db="UniProtKB">
        <authorList>
            <consortium name="EnsemblPlants"/>
        </authorList>
    </citation>
    <scope>IDENTIFICATION</scope>
</reference>
<feature type="chain" id="PRO_5002349191" description="Cytochrome P450" evidence="8">
    <location>
        <begin position="30"/>
        <end position="532"/>
    </location>
</feature>
<dbReference type="AlphaFoldDB" id="A0A0D9WIM8"/>
<dbReference type="eggNOG" id="KOG0156">
    <property type="taxonomic scope" value="Eukaryota"/>
</dbReference>
<dbReference type="GO" id="GO:0020037">
    <property type="term" value="F:heme binding"/>
    <property type="evidence" value="ECO:0007669"/>
    <property type="project" value="InterPro"/>
</dbReference>
<dbReference type="GO" id="GO:0005506">
    <property type="term" value="F:iron ion binding"/>
    <property type="evidence" value="ECO:0007669"/>
    <property type="project" value="InterPro"/>
</dbReference>
<reference evidence="10" key="2">
    <citation type="submission" date="2013-12" db="EMBL/GenBank/DDBJ databases">
        <authorList>
            <person name="Yu Y."/>
            <person name="Lee S."/>
            <person name="de Baynast K."/>
            <person name="Wissotski M."/>
            <person name="Liu L."/>
            <person name="Talag J."/>
            <person name="Goicoechea J."/>
            <person name="Angelova A."/>
            <person name="Jetty R."/>
            <person name="Kudrna D."/>
            <person name="Golser W."/>
            <person name="Rivera L."/>
            <person name="Zhang J."/>
            <person name="Wing R."/>
        </authorList>
    </citation>
    <scope>NUCLEOTIDE SEQUENCE</scope>
</reference>
<dbReference type="Gramene" id="LPERR05G18640.1">
    <property type="protein sequence ID" value="LPERR05G18640.1"/>
    <property type="gene ID" value="LPERR05G18640"/>
</dbReference>
<keyword evidence="3 6" id="KW-0479">Metal-binding</keyword>
<dbReference type="InterPro" id="IPR001128">
    <property type="entry name" value="Cyt_P450"/>
</dbReference>
<evidence type="ECO:0000256" key="3">
    <source>
        <dbReference type="ARBA" id="ARBA00022723"/>
    </source>
</evidence>
<sequence>MACEVQLGYANMLVCLLFLASCLLAAVWTFRSSDGGGGVKQIPSPPALPFIGNLHQLGKGRLHRTLHDLARRHGGGELLRLRLGPSSALVVVSSAPTAEAVLRHQDHVFCGRPQQRTAMGALYGCRDVAFSPYGERWRRLRRVAASRLLAPRRVDSFRALREHEVASLLLRVAHDAARGGDGVDVSALVVRMTNAVVSRAAFGRRLGGVDAGEARETIAELADLLETIAASDVFPWLGRVVDWATGLDARTKRTARKLDEVLEMALRDHERSRGDDGDGEARDFMDDLLSIVNDDDGGGEHGYKLDRIDVKGLILDMFIAGTDTIYKTIEWTMAELIKNPAEMAKVQAEVRHVARAQGNTGEGDDAIFVKEDQLGKMTLLRAAIKEAMRLHPPVPLLVPRESIQDTVLHGYHVPAGTRVMINAWAIGRDAATWENAGEFRPERFVHGDAAGVEYYGGKDCHDFRFIPFGAGRRGCPGVAFGTRLVEFALANMVCRFDWELPDGQDLESFEVVESTGLSPGLVNPLVLVAKPL</sequence>
<accession>A0A0D9WIM8</accession>
<keyword evidence="7" id="KW-0503">Monooxygenase</keyword>
<dbReference type="InterPro" id="IPR002401">
    <property type="entry name" value="Cyt_P450_E_grp-I"/>
</dbReference>
<organism evidence="9 10">
    <name type="scientific">Leersia perrieri</name>
    <dbReference type="NCBI Taxonomy" id="77586"/>
    <lineage>
        <taxon>Eukaryota</taxon>
        <taxon>Viridiplantae</taxon>
        <taxon>Streptophyta</taxon>
        <taxon>Embryophyta</taxon>
        <taxon>Tracheophyta</taxon>
        <taxon>Spermatophyta</taxon>
        <taxon>Magnoliopsida</taxon>
        <taxon>Liliopsida</taxon>
        <taxon>Poales</taxon>
        <taxon>Poaceae</taxon>
        <taxon>BOP clade</taxon>
        <taxon>Oryzoideae</taxon>
        <taxon>Oryzeae</taxon>
        <taxon>Oryzinae</taxon>
        <taxon>Leersia</taxon>
    </lineage>
</organism>
<dbReference type="PANTHER" id="PTHR47955">
    <property type="entry name" value="CYTOCHROME P450 FAMILY 71 PROTEIN"/>
    <property type="match status" value="1"/>
</dbReference>
<evidence type="ECO:0008006" key="11">
    <source>
        <dbReference type="Google" id="ProtNLM"/>
    </source>
</evidence>
<evidence type="ECO:0000313" key="10">
    <source>
        <dbReference type="Proteomes" id="UP000032180"/>
    </source>
</evidence>
<keyword evidence="8" id="KW-0732">Signal</keyword>
<dbReference type="STRING" id="77586.A0A0D9WIM8"/>
<dbReference type="PRINTS" id="PR00463">
    <property type="entry name" value="EP450I"/>
</dbReference>
<dbReference type="PRINTS" id="PR00385">
    <property type="entry name" value="P450"/>
</dbReference>
<dbReference type="Gene3D" id="1.10.630.10">
    <property type="entry name" value="Cytochrome P450"/>
    <property type="match status" value="1"/>
</dbReference>
<proteinExistence type="inferred from homology"/>
<feature type="signal peptide" evidence="8">
    <location>
        <begin position="1"/>
        <end position="29"/>
    </location>
</feature>
<dbReference type="SUPFAM" id="SSF48264">
    <property type="entry name" value="Cytochrome P450"/>
    <property type="match status" value="1"/>
</dbReference>
<dbReference type="EnsemblPlants" id="LPERR05G18640.1">
    <property type="protein sequence ID" value="LPERR05G18640.1"/>
    <property type="gene ID" value="LPERR05G18640"/>
</dbReference>
<dbReference type="InterPro" id="IPR036396">
    <property type="entry name" value="Cyt_P450_sf"/>
</dbReference>
<evidence type="ECO:0000256" key="8">
    <source>
        <dbReference type="SAM" id="SignalP"/>
    </source>
</evidence>
<evidence type="ECO:0000313" key="9">
    <source>
        <dbReference type="EnsemblPlants" id="LPERR05G18640.1"/>
    </source>
</evidence>
<dbReference type="HOGENOM" id="CLU_001570_4_1_1"/>
<dbReference type="PANTHER" id="PTHR47955:SF15">
    <property type="entry name" value="CYTOCHROME P450 71A2-LIKE"/>
    <property type="match status" value="1"/>
</dbReference>
<keyword evidence="4" id="KW-1133">Transmembrane helix</keyword>
<keyword evidence="6 7" id="KW-0349">Heme</keyword>
<comment type="cofactor">
    <cofactor evidence="6">
        <name>heme</name>
        <dbReference type="ChEBI" id="CHEBI:30413"/>
    </cofactor>
</comment>
<feature type="binding site" description="axial binding residue" evidence="6">
    <location>
        <position position="475"/>
    </location>
    <ligand>
        <name>heme</name>
        <dbReference type="ChEBI" id="CHEBI:30413"/>
    </ligand>
    <ligandPart>
        <name>Fe</name>
        <dbReference type="ChEBI" id="CHEBI:18248"/>
    </ligandPart>
</feature>
<keyword evidence="10" id="KW-1185">Reference proteome</keyword>
<evidence type="ECO:0000256" key="2">
    <source>
        <dbReference type="ARBA" id="ARBA00022692"/>
    </source>
</evidence>
<evidence type="ECO:0000256" key="1">
    <source>
        <dbReference type="ARBA" id="ARBA00010617"/>
    </source>
</evidence>
<reference evidence="9 10" key="1">
    <citation type="submission" date="2012-08" db="EMBL/GenBank/DDBJ databases">
        <title>Oryza genome evolution.</title>
        <authorList>
            <person name="Wing R.A."/>
        </authorList>
    </citation>
    <scope>NUCLEOTIDE SEQUENCE</scope>
</reference>
<keyword evidence="5 6" id="KW-0408">Iron</keyword>
<dbReference type="GO" id="GO:0004497">
    <property type="term" value="F:monooxygenase activity"/>
    <property type="evidence" value="ECO:0007669"/>
    <property type="project" value="UniProtKB-KW"/>
</dbReference>
<keyword evidence="7" id="KW-0560">Oxidoreductase</keyword>
<dbReference type="Pfam" id="PF00067">
    <property type="entry name" value="p450"/>
    <property type="match status" value="1"/>
</dbReference>
<comment type="similarity">
    <text evidence="1 7">Belongs to the cytochrome P450 family.</text>
</comment>
<dbReference type="GO" id="GO:0016705">
    <property type="term" value="F:oxidoreductase activity, acting on paired donors, with incorporation or reduction of molecular oxygen"/>
    <property type="evidence" value="ECO:0007669"/>
    <property type="project" value="InterPro"/>
</dbReference>
<evidence type="ECO:0000256" key="6">
    <source>
        <dbReference type="PIRSR" id="PIRSR602401-1"/>
    </source>
</evidence>
<keyword evidence="2" id="KW-0812">Transmembrane</keyword>
<dbReference type="InterPro" id="IPR017972">
    <property type="entry name" value="Cyt_P450_CS"/>
</dbReference>
<dbReference type="CDD" id="cd11072">
    <property type="entry name" value="CYP71-like"/>
    <property type="match status" value="1"/>
</dbReference>
<name>A0A0D9WIM8_9ORYZ</name>
<dbReference type="PROSITE" id="PS00086">
    <property type="entry name" value="CYTOCHROME_P450"/>
    <property type="match status" value="1"/>
</dbReference>